<evidence type="ECO:0000259" key="3">
    <source>
        <dbReference type="Pfam" id="PF20163"/>
    </source>
</evidence>
<dbReference type="Proteomes" id="UP000554235">
    <property type="component" value="Unassembled WGS sequence"/>
</dbReference>
<evidence type="ECO:0000313" key="5">
    <source>
        <dbReference type="Proteomes" id="UP000554235"/>
    </source>
</evidence>
<feature type="region of interest" description="Disordered" evidence="1">
    <location>
        <begin position="133"/>
        <end position="160"/>
    </location>
</feature>
<accession>A0A8H4PCN0</accession>
<dbReference type="EMBL" id="JAADYS010000960">
    <property type="protein sequence ID" value="KAF4465888.1"/>
    <property type="molecule type" value="Genomic_DNA"/>
</dbReference>
<protein>
    <recommendedName>
        <fullName evidence="3">DUF6536 domain-containing protein</fullName>
    </recommendedName>
</protein>
<feature type="transmembrane region" description="Helical" evidence="2">
    <location>
        <begin position="84"/>
        <end position="106"/>
    </location>
</feature>
<keyword evidence="5" id="KW-1185">Reference proteome</keyword>
<evidence type="ECO:0000256" key="1">
    <source>
        <dbReference type="SAM" id="MobiDB-lite"/>
    </source>
</evidence>
<dbReference type="PANTHER" id="PTHR35395:SF1">
    <property type="entry name" value="DUF6536 DOMAIN-CONTAINING PROTEIN"/>
    <property type="match status" value="1"/>
</dbReference>
<dbReference type="InterPro" id="IPR046623">
    <property type="entry name" value="DUF6536"/>
</dbReference>
<evidence type="ECO:0000256" key="2">
    <source>
        <dbReference type="SAM" id="Phobius"/>
    </source>
</evidence>
<evidence type="ECO:0000313" key="4">
    <source>
        <dbReference type="EMBL" id="KAF4465888.1"/>
    </source>
</evidence>
<dbReference type="PANTHER" id="PTHR35395">
    <property type="entry name" value="DUF6536 DOMAIN-CONTAINING PROTEIN"/>
    <property type="match status" value="1"/>
</dbReference>
<keyword evidence="2" id="KW-1133">Transmembrane helix</keyword>
<proteinExistence type="predicted"/>
<name>A0A8H4PCN0_9HYPO</name>
<keyword evidence="2" id="KW-0472">Membrane</keyword>
<feature type="transmembrane region" description="Helical" evidence="2">
    <location>
        <begin position="282"/>
        <end position="306"/>
    </location>
</feature>
<feature type="compositionally biased region" description="Polar residues" evidence="1">
    <location>
        <begin position="133"/>
        <end position="155"/>
    </location>
</feature>
<comment type="caution">
    <text evidence="4">The sequence shown here is derived from an EMBL/GenBank/DDBJ whole genome shotgun (WGS) entry which is preliminary data.</text>
</comment>
<feature type="domain" description="DUF6536" evidence="3">
    <location>
        <begin position="169"/>
        <end position="301"/>
    </location>
</feature>
<dbReference type="AlphaFoldDB" id="A0A8H4PCN0"/>
<feature type="transmembrane region" description="Helical" evidence="2">
    <location>
        <begin position="167"/>
        <end position="191"/>
    </location>
</feature>
<gene>
    <name evidence="4" type="ORF">FALBO_7254</name>
</gene>
<feature type="transmembrane region" description="Helical" evidence="2">
    <location>
        <begin position="224"/>
        <end position="244"/>
    </location>
</feature>
<organism evidence="4 5">
    <name type="scientific">Fusarium albosuccineum</name>
    <dbReference type="NCBI Taxonomy" id="1237068"/>
    <lineage>
        <taxon>Eukaryota</taxon>
        <taxon>Fungi</taxon>
        <taxon>Dikarya</taxon>
        <taxon>Ascomycota</taxon>
        <taxon>Pezizomycotina</taxon>
        <taxon>Sordariomycetes</taxon>
        <taxon>Hypocreomycetidae</taxon>
        <taxon>Hypocreales</taxon>
        <taxon>Nectriaceae</taxon>
        <taxon>Fusarium</taxon>
        <taxon>Fusarium decemcellulare species complex</taxon>
    </lineage>
</organism>
<reference evidence="4 5" key="1">
    <citation type="submission" date="2020-01" db="EMBL/GenBank/DDBJ databases">
        <title>Identification and distribution of gene clusters putatively required for synthesis of sphingolipid metabolism inhibitors in phylogenetically diverse species of the filamentous fungus Fusarium.</title>
        <authorList>
            <person name="Kim H.-S."/>
            <person name="Busman M."/>
            <person name="Brown D.W."/>
            <person name="Divon H."/>
            <person name="Uhlig S."/>
            <person name="Proctor R.H."/>
        </authorList>
    </citation>
    <scope>NUCLEOTIDE SEQUENCE [LARGE SCALE GENOMIC DNA]</scope>
    <source>
        <strain evidence="4 5">NRRL 20459</strain>
    </source>
</reference>
<dbReference type="Pfam" id="PF20163">
    <property type="entry name" value="DUF6536"/>
    <property type="match status" value="1"/>
</dbReference>
<sequence length="736" mass="82559">MEWEMPNDTTPCCPNGQLCVFQIADQKPWEKWEPVCRSYDEFMGLRAWDVSDCDYDRLSCDVETFDIVNSTTSMDLNASAQRSVIIVSCIYLGVGVFGAFVAWLLVRQRRTRPSEPSNNFIITKTRNALEKAFSNSPTSNEVSSNHNGLSSPQQPQEEEAPRYRKTLGMLAAILLLTGICSLTLGIVLLFATRRSFSRDPTASKDSIPLYIGQCESSKVKTYNLVAHLVINIIGTVVLASSAFAQKICLTPTEDDVLSRIQAGKDVKIGASFPRGVRKATSWLWLLMLLSSLPVHLLINAAAGIAIRPIEAVGVWGIRQQDLREFENIRIKLSNGIHFAPISIPWDQIEAWTLVSSDECVDLIAEQDLFVLRYRNIAVVLDESSTLNDPSAGWEFFGDPELAPRLSPNVSYANASDARSTIIKSSEIARCYVDTYPSSCQVSIRWQPLLITGVTVIFKGLLVSFALRHGHYFRQRLISCLGDLIVVAEEHPELFPLRSEPPKNLKFRARKKGEYTFSEADRIILPTSYMFALALIIAGVSKPQRIGLANGRDEVYGVSLGPMNRDTLLKSPPSSLLAAAIKTNLPQLVLSSWYLVWNNVISRLWVEREWRSFYLHRQKVRVSTAGSKPGRCTGSLDLLSDSHPDRDTSEHRVGRTLVYQLFIRGTFVHWNIDSYHDIQLNHIRLDEKEGADASYGGVRLESLVLLLRSPEASSRRWDLMGGYFDWFGEDGRLSRSS</sequence>
<keyword evidence="2" id="KW-0812">Transmembrane</keyword>